<comment type="function">
    <text evidence="13">Catalyzes the phosphorylation of various hexoses to hexose 6-phosphate.</text>
</comment>
<dbReference type="EC" id="2.7.1.-" evidence="14"/>
<evidence type="ECO:0000256" key="11">
    <source>
        <dbReference type="ARBA" id="ARBA00048160"/>
    </source>
</evidence>
<keyword evidence="7 14" id="KW-0067">ATP-binding</keyword>
<gene>
    <name evidence="17" type="primary">Dwil\GK18967</name>
    <name evidence="17" type="ORF">Dwil_GK18967</name>
</gene>
<dbReference type="Pfam" id="PF03727">
    <property type="entry name" value="Hexokinase_2"/>
    <property type="match status" value="1"/>
</dbReference>
<evidence type="ECO:0000256" key="1">
    <source>
        <dbReference type="ARBA" id="ARBA00004888"/>
    </source>
</evidence>
<proteinExistence type="inferred from homology"/>
<evidence type="ECO:0000259" key="15">
    <source>
        <dbReference type="Pfam" id="PF00349"/>
    </source>
</evidence>
<comment type="catalytic activity">
    <reaction evidence="11">
        <text>D-glucose + ATP = D-glucose 6-phosphate + ADP + H(+)</text>
        <dbReference type="Rhea" id="RHEA:17825"/>
        <dbReference type="ChEBI" id="CHEBI:4167"/>
        <dbReference type="ChEBI" id="CHEBI:15378"/>
        <dbReference type="ChEBI" id="CHEBI:30616"/>
        <dbReference type="ChEBI" id="CHEBI:61548"/>
        <dbReference type="ChEBI" id="CHEBI:456216"/>
        <dbReference type="EC" id="2.7.1.1"/>
    </reaction>
    <physiologicalReaction direction="left-to-right" evidence="11">
        <dbReference type="Rhea" id="RHEA:17826"/>
    </physiologicalReaction>
</comment>
<feature type="domain" description="Hexokinase N-terminal" evidence="15">
    <location>
        <begin position="12"/>
        <end position="205"/>
    </location>
</feature>
<organism evidence="17 18">
    <name type="scientific">Drosophila willistoni</name>
    <name type="common">Fruit fly</name>
    <dbReference type="NCBI Taxonomy" id="7260"/>
    <lineage>
        <taxon>Eukaryota</taxon>
        <taxon>Metazoa</taxon>
        <taxon>Ecdysozoa</taxon>
        <taxon>Arthropoda</taxon>
        <taxon>Hexapoda</taxon>
        <taxon>Insecta</taxon>
        <taxon>Pterygota</taxon>
        <taxon>Neoptera</taxon>
        <taxon>Endopterygota</taxon>
        <taxon>Diptera</taxon>
        <taxon>Brachycera</taxon>
        <taxon>Muscomorpha</taxon>
        <taxon>Ephydroidea</taxon>
        <taxon>Drosophilidae</taxon>
        <taxon>Drosophila</taxon>
        <taxon>Sophophora</taxon>
    </lineage>
</organism>
<dbReference type="Proteomes" id="UP000007798">
    <property type="component" value="Unassembled WGS sequence"/>
</dbReference>
<evidence type="ECO:0000256" key="12">
    <source>
        <dbReference type="ARBA" id="ARBA00050361"/>
    </source>
</evidence>
<dbReference type="STRING" id="7260.B4NKR6"/>
<dbReference type="GO" id="GO:0006096">
    <property type="term" value="P:glycolytic process"/>
    <property type="evidence" value="ECO:0007669"/>
    <property type="project" value="UniProtKB-UniPathway"/>
</dbReference>
<protein>
    <recommendedName>
        <fullName evidence="14">Phosphotransferase</fullName>
        <ecNumber evidence="14">2.7.1.-</ecNumber>
    </recommendedName>
</protein>
<sequence length="460" mass="51177">MNPQAEFPEAFEICQQFTISHDQMIEVIERMTKEIKMGLARDTHPRSVVKCHISHVQDLPTGLERGKFLALDLGGTNFRVLLVTLISDSESDMISKTYIMDKSLIIGPGSELFDFIAECLAKFCKDHQVERDNLPLGFTFSFPLRQDGLANGVLTAWTKGFSCDGVVGKNVVQLLNEAIARRGDLKINIVAIINDTVGTLMSCAFSSRNCRIGLIVGTGTNASYVEKTANTEMLQNFHTSSKQNMVINCEWGAFGDNGVLEFIKTSYDKQVDKQTPNVNKQTFEKCISGMYLGELVRLIVVDLIYRGILFKGKSSELVFQKWSFETSFISEVESDAPGQYRNANIVLDKMGLRQATDVDKRCLRFICQTISTRAAKLTSCGLVCLINKMNANDVTIGVDGSVYRFHPKFHDLLVHYVSKLLRPGYHFHIVLSEDGSGRGAALVAAAAVSNKQNPSKYTYQ</sequence>
<dbReference type="GO" id="GO:0005739">
    <property type="term" value="C:mitochondrion"/>
    <property type="evidence" value="ECO:0007669"/>
    <property type="project" value="TreeGrafter"/>
</dbReference>
<dbReference type="GO" id="GO:0005536">
    <property type="term" value="F:D-glucose binding"/>
    <property type="evidence" value="ECO:0007669"/>
    <property type="project" value="InterPro"/>
</dbReference>
<name>B4NKR6_DROWI</name>
<feature type="domain" description="Hexokinase C-terminal" evidence="16">
    <location>
        <begin position="211"/>
        <end position="445"/>
    </location>
</feature>
<dbReference type="UniPathway" id="UPA00242"/>
<dbReference type="FunFam" id="3.40.367.20:FF:000005">
    <property type="entry name" value="Phosphotransferase"/>
    <property type="match status" value="1"/>
</dbReference>
<dbReference type="InterPro" id="IPR043129">
    <property type="entry name" value="ATPase_NBD"/>
</dbReference>
<dbReference type="GO" id="GO:0004340">
    <property type="term" value="F:glucokinase activity"/>
    <property type="evidence" value="ECO:0007669"/>
    <property type="project" value="TreeGrafter"/>
</dbReference>
<dbReference type="GO" id="GO:0001678">
    <property type="term" value="P:intracellular glucose homeostasis"/>
    <property type="evidence" value="ECO:0007669"/>
    <property type="project" value="InterPro"/>
</dbReference>
<dbReference type="SUPFAM" id="SSF53067">
    <property type="entry name" value="Actin-like ATPase domain"/>
    <property type="match status" value="2"/>
</dbReference>
<dbReference type="InterPro" id="IPR001312">
    <property type="entry name" value="Hexokinase"/>
</dbReference>
<keyword evidence="6 14" id="KW-0418">Kinase</keyword>
<dbReference type="Gene3D" id="3.40.367.20">
    <property type="match status" value="1"/>
</dbReference>
<keyword evidence="8 14" id="KW-0324">Glycolysis</keyword>
<comment type="similarity">
    <text evidence="3 14">Belongs to the hexokinase family.</text>
</comment>
<keyword evidence="18" id="KW-1185">Reference proteome</keyword>
<evidence type="ECO:0000256" key="3">
    <source>
        <dbReference type="ARBA" id="ARBA00009225"/>
    </source>
</evidence>
<dbReference type="InParanoid" id="B4NKR6"/>
<dbReference type="InterPro" id="IPR022672">
    <property type="entry name" value="Hexokinase_N"/>
</dbReference>
<dbReference type="FunFam" id="3.30.420.40:FF:000095">
    <property type="entry name" value="Phosphotransferase"/>
    <property type="match status" value="1"/>
</dbReference>
<dbReference type="PRINTS" id="PR00475">
    <property type="entry name" value="HEXOKINASE"/>
</dbReference>
<evidence type="ECO:0000256" key="7">
    <source>
        <dbReference type="ARBA" id="ARBA00022840"/>
    </source>
</evidence>
<dbReference type="SMR" id="B4NKR6"/>
<dbReference type="GO" id="GO:0006006">
    <property type="term" value="P:glucose metabolic process"/>
    <property type="evidence" value="ECO:0007669"/>
    <property type="project" value="TreeGrafter"/>
</dbReference>
<dbReference type="CDD" id="cd24019">
    <property type="entry name" value="ASKHA_NBD_HK_meta"/>
    <property type="match status" value="1"/>
</dbReference>
<dbReference type="PANTHER" id="PTHR19443">
    <property type="entry name" value="HEXOKINASE"/>
    <property type="match status" value="1"/>
</dbReference>
<evidence type="ECO:0000256" key="5">
    <source>
        <dbReference type="ARBA" id="ARBA00022741"/>
    </source>
</evidence>
<evidence type="ECO:0000256" key="8">
    <source>
        <dbReference type="ARBA" id="ARBA00023152"/>
    </source>
</evidence>
<evidence type="ECO:0000256" key="13">
    <source>
        <dbReference type="ARBA" id="ARBA00059457"/>
    </source>
</evidence>
<dbReference type="PANTHER" id="PTHR19443:SF16">
    <property type="entry name" value="HEXOKINASE TYPE 1-RELATED"/>
    <property type="match status" value="1"/>
</dbReference>
<evidence type="ECO:0000256" key="14">
    <source>
        <dbReference type="RuleBase" id="RU362007"/>
    </source>
</evidence>
<dbReference type="HOGENOM" id="CLU_014393_5_3_1"/>
<dbReference type="OrthoDB" id="419537at2759"/>
<dbReference type="Pfam" id="PF00349">
    <property type="entry name" value="Hexokinase_1"/>
    <property type="match status" value="1"/>
</dbReference>
<comment type="pathway">
    <text evidence="1">Carbohydrate degradation; glycolysis; D-glyceraldehyde 3-phosphate and glycerone phosphate from D-glucose: step 1/4.</text>
</comment>
<comment type="catalytic activity">
    <reaction evidence="9">
        <text>a D-hexose + ATP = a D-hexose 6-phosphate + ADP + H(+)</text>
        <dbReference type="Rhea" id="RHEA:22740"/>
        <dbReference type="ChEBI" id="CHEBI:4194"/>
        <dbReference type="ChEBI" id="CHEBI:15378"/>
        <dbReference type="ChEBI" id="CHEBI:30616"/>
        <dbReference type="ChEBI" id="CHEBI:229467"/>
        <dbReference type="ChEBI" id="CHEBI:456216"/>
        <dbReference type="EC" id="2.7.1.1"/>
    </reaction>
    <physiologicalReaction direction="left-to-right" evidence="9">
        <dbReference type="Rhea" id="RHEA:22741"/>
    </physiologicalReaction>
</comment>
<dbReference type="GO" id="GO:0005524">
    <property type="term" value="F:ATP binding"/>
    <property type="evidence" value="ECO:0007669"/>
    <property type="project" value="UniProtKB-UniRule"/>
</dbReference>
<dbReference type="PROSITE" id="PS51748">
    <property type="entry name" value="HEXOKINASE_2"/>
    <property type="match status" value="1"/>
</dbReference>
<dbReference type="EMBL" id="CH964272">
    <property type="protein sequence ID" value="EDW84127.1"/>
    <property type="molecule type" value="Genomic_DNA"/>
</dbReference>
<dbReference type="GO" id="GO:0005829">
    <property type="term" value="C:cytosol"/>
    <property type="evidence" value="ECO:0007669"/>
    <property type="project" value="TreeGrafter"/>
</dbReference>
<evidence type="ECO:0000256" key="6">
    <source>
        <dbReference type="ARBA" id="ARBA00022777"/>
    </source>
</evidence>
<evidence type="ECO:0000259" key="16">
    <source>
        <dbReference type="Pfam" id="PF03727"/>
    </source>
</evidence>
<dbReference type="AlphaFoldDB" id="B4NKR6"/>
<dbReference type="UniPathway" id="UPA00109">
    <property type="reaction ID" value="UER00180"/>
</dbReference>
<dbReference type="KEGG" id="dwi:6650479"/>
<dbReference type="InterPro" id="IPR022673">
    <property type="entry name" value="Hexokinase_C"/>
</dbReference>
<dbReference type="Gene3D" id="3.30.420.40">
    <property type="match status" value="1"/>
</dbReference>
<comment type="catalytic activity">
    <reaction evidence="10">
        <text>D-fructose + ATP = D-fructose 6-phosphate + ADP + H(+)</text>
        <dbReference type="Rhea" id="RHEA:16125"/>
        <dbReference type="ChEBI" id="CHEBI:15378"/>
        <dbReference type="ChEBI" id="CHEBI:30616"/>
        <dbReference type="ChEBI" id="CHEBI:37721"/>
        <dbReference type="ChEBI" id="CHEBI:61527"/>
        <dbReference type="ChEBI" id="CHEBI:456216"/>
        <dbReference type="EC" id="2.7.1.1"/>
    </reaction>
    <physiologicalReaction direction="left-to-right" evidence="10">
        <dbReference type="Rhea" id="RHEA:16126"/>
    </physiologicalReaction>
</comment>
<evidence type="ECO:0000256" key="10">
    <source>
        <dbReference type="ARBA" id="ARBA00047905"/>
    </source>
</evidence>
<evidence type="ECO:0000256" key="4">
    <source>
        <dbReference type="ARBA" id="ARBA00022679"/>
    </source>
</evidence>
<evidence type="ECO:0000256" key="2">
    <source>
        <dbReference type="ARBA" id="ARBA00005028"/>
    </source>
</evidence>
<reference evidence="17 18" key="1">
    <citation type="journal article" date="2007" name="Nature">
        <title>Evolution of genes and genomes on the Drosophila phylogeny.</title>
        <authorList>
            <consortium name="Drosophila 12 Genomes Consortium"/>
            <person name="Clark A.G."/>
            <person name="Eisen M.B."/>
            <person name="Smith D.R."/>
            <person name="Bergman C.M."/>
            <person name="Oliver B."/>
            <person name="Markow T.A."/>
            <person name="Kaufman T.C."/>
            <person name="Kellis M."/>
            <person name="Gelbart W."/>
            <person name="Iyer V.N."/>
            <person name="Pollard D.A."/>
            <person name="Sackton T.B."/>
            <person name="Larracuente A.M."/>
            <person name="Singh N.D."/>
            <person name="Abad J.P."/>
            <person name="Abt D.N."/>
            <person name="Adryan B."/>
            <person name="Aguade M."/>
            <person name="Akashi H."/>
            <person name="Anderson W.W."/>
            <person name="Aquadro C.F."/>
            <person name="Ardell D.H."/>
            <person name="Arguello R."/>
            <person name="Artieri C.G."/>
            <person name="Barbash D.A."/>
            <person name="Barker D."/>
            <person name="Barsanti P."/>
            <person name="Batterham P."/>
            <person name="Batzoglou S."/>
            <person name="Begun D."/>
            <person name="Bhutkar A."/>
            <person name="Blanco E."/>
            <person name="Bosak S.A."/>
            <person name="Bradley R.K."/>
            <person name="Brand A.D."/>
            <person name="Brent M.R."/>
            <person name="Brooks A.N."/>
            <person name="Brown R.H."/>
            <person name="Butlin R.K."/>
            <person name="Caggese C."/>
            <person name="Calvi B.R."/>
            <person name="Bernardo de Carvalho A."/>
            <person name="Caspi A."/>
            <person name="Castrezana S."/>
            <person name="Celniker S.E."/>
            <person name="Chang J.L."/>
            <person name="Chapple C."/>
            <person name="Chatterji S."/>
            <person name="Chinwalla A."/>
            <person name="Civetta A."/>
            <person name="Clifton S.W."/>
            <person name="Comeron J.M."/>
            <person name="Costello J.C."/>
            <person name="Coyne J.A."/>
            <person name="Daub J."/>
            <person name="David R.G."/>
            <person name="Delcher A.L."/>
            <person name="Delehaunty K."/>
            <person name="Do C.B."/>
            <person name="Ebling H."/>
            <person name="Edwards K."/>
            <person name="Eickbush T."/>
            <person name="Evans J.D."/>
            <person name="Filipski A."/>
            <person name="Findeiss S."/>
            <person name="Freyhult E."/>
            <person name="Fulton L."/>
            <person name="Fulton R."/>
            <person name="Garcia A.C."/>
            <person name="Gardiner A."/>
            <person name="Garfield D.A."/>
            <person name="Garvin B.E."/>
            <person name="Gibson G."/>
            <person name="Gilbert D."/>
            <person name="Gnerre S."/>
            <person name="Godfrey J."/>
            <person name="Good R."/>
            <person name="Gotea V."/>
            <person name="Gravely B."/>
            <person name="Greenberg A.J."/>
            <person name="Griffiths-Jones S."/>
            <person name="Gross S."/>
            <person name="Guigo R."/>
            <person name="Gustafson E.A."/>
            <person name="Haerty W."/>
            <person name="Hahn M.W."/>
            <person name="Halligan D.L."/>
            <person name="Halpern A.L."/>
            <person name="Halter G.M."/>
            <person name="Han M.V."/>
            <person name="Heger A."/>
            <person name="Hillier L."/>
            <person name="Hinrichs A.S."/>
            <person name="Holmes I."/>
            <person name="Hoskins R.A."/>
            <person name="Hubisz M.J."/>
            <person name="Hultmark D."/>
            <person name="Huntley M.A."/>
            <person name="Jaffe D.B."/>
            <person name="Jagadeeshan S."/>
            <person name="Jeck W.R."/>
            <person name="Johnson J."/>
            <person name="Jones C.D."/>
            <person name="Jordan W.C."/>
            <person name="Karpen G.H."/>
            <person name="Kataoka E."/>
            <person name="Keightley P.D."/>
            <person name="Kheradpour P."/>
            <person name="Kirkness E.F."/>
            <person name="Koerich L.B."/>
            <person name="Kristiansen K."/>
            <person name="Kudrna D."/>
            <person name="Kulathinal R.J."/>
            <person name="Kumar S."/>
            <person name="Kwok R."/>
            <person name="Lander E."/>
            <person name="Langley C.H."/>
            <person name="Lapoint R."/>
            <person name="Lazzaro B.P."/>
            <person name="Lee S.J."/>
            <person name="Levesque L."/>
            <person name="Li R."/>
            <person name="Lin C.F."/>
            <person name="Lin M.F."/>
            <person name="Lindblad-Toh K."/>
            <person name="Llopart A."/>
            <person name="Long M."/>
            <person name="Low L."/>
            <person name="Lozovsky E."/>
            <person name="Lu J."/>
            <person name="Luo M."/>
            <person name="Machado C.A."/>
            <person name="Makalowski W."/>
            <person name="Marzo M."/>
            <person name="Matsuda M."/>
            <person name="Matzkin L."/>
            <person name="McAllister B."/>
            <person name="McBride C.S."/>
            <person name="McKernan B."/>
            <person name="McKernan K."/>
            <person name="Mendez-Lago M."/>
            <person name="Minx P."/>
            <person name="Mollenhauer M.U."/>
            <person name="Montooth K."/>
            <person name="Mount S.M."/>
            <person name="Mu X."/>
            <person name="Myers E."/>
            <person name="Negre B."/>
            <person name="Newfeld S."/>
            <person name="Nielsen R."/>
            <person name="Noor M.A."/>
            <person name="O'Grady P."/>
            <person name="Pachter L."/>
            <person name="Papaceit M."/>
            <person name="Parisi M.J."/>
            <person name="Parisi M."/>
            <person name="Parts L."/>
            <person name="Pedersen J.S."/>
            <person name="Pesole G."/>
            <person name="Phillippy A.M."/>
            <person name="Ponting C.P."/>
            <person name="Pop M."/>
            <person name="Porcelli D."/>
            <person name="Powell J.R."/>
            <person name="Prohaska S."/>
            <person name="Pruitt K."/>
            <person name="Puig M."/>
            <person name="Quesneville H."/>
            <person name="Ram K.R."/>
            <person name="Rand D."/>
            <person name="Rasmussen M.D."/>
            <person name="Reed L.K."/>
            <person name="Reenan R."/>
            <person name="Reily A."/>
            <person name="Remington K.A."/>
            <person name="Rieger T.T."/>
            <person name="Ritchie M.G."/>
            <person name="Robin C."/>
            <person name="Rogers Y.H."/>
            <person name="Rohde C."/>
            <person name="Rozas J."/>
            <person name="Rubenfield M.J."/>
            <person name="Ruiz A."/>
            <person name="Russo S."/>
            <person name="Salzberg S.L."/>
            <person name="Sanchez-Gracia A."/>
            <person name="Saranga D.J."/>
            <person name="Sato H."/>
            <person name="Schaeffer S.W."/>
            <person name="Schatz M.C."/>
            <person name="Schlenke T."/>
            <person name="Schwartz R."/>
            <person name="Segarra C."/>
            <person name="Singh R.S."/>
            <person name="Sirot L."/>
            <person name="Sirota M."/>
            <person name="Sisneros N.B."/>
            <person name="Smith C.D."/>
            <person name="Smith T.F."/>
            <person name="Spieth J."/>
            <person name="Stage D.E."/>
            <person name="Stark A."/>
            <person name="Stephan W."/>
            <person name="Strausberg R.L."/>
            <person name="Strempel S."/>
            <person name="Sturgill D."/>
            <person name="Sutton G."/>
            <person name="Sutton G.G."/>
            <person name="Tao W."/>
            <person name="Teichmann S."/>
            <person name="Tobari Y.N."/>
            <person name="Tomimura Y."/>
            <person name="Tsolas J.M."/>
            <person name="Valente V.L."/>
            <person name="Venter E."/>
            <person name="Venter J.C."/>
            <person name="Vicario S."/>
            <person name="Vieira F.G."/>
            <person name="Vilella A.J."/>
            <person name="Villasante A."/>
            <person name="Walenz B."/>
            <person name="Wang J."/>
            <person name="Wasserman M."/>
            <person name="Watts T."/>
            <person name="Wilson D."/>
            <person name="Wilson R.K."/>
            <person name="Wing R.A."/>
            <person name="Wolfner M.F."/>
            <person name="Wong A."/>
            <person name="Wong G.K."/>
            <person name="Wu C.I."/>
            <person name="Wu G."/>
            <person name="Yamamoto D."/>
            <person name="Yang H.P."/>
            <person name="Yang S.P."/>
            <person name="Yorke J.A."/>
            <person name="Yoshida K."/>
            <person name="Zdobnov E."/>
            <person name="Zhang P."/>
            <person name="Zhang Y."/>
            <person name="Zimin A.V."/>
            <person name="Baldwin J."/>
            <person name="Abdouelleil A."/>
            <person name="Abdulkadir J."/>
            <person name="Abebe A."/>
            <person name="Abera B."/>
            <person name="Abreu J."/>
            <person name="Acer S.C."/>
            <person name="Aftuck L."/>
            <person name="Alexander A."/>
            <person name="An P."/>
            <person name="Anderson E."/>
            <person name="Anderson S."/>
            <person name="Arachi H."/>
            <person name="Azer M."/>
            <person name="Bachantsang P."/>
            <person name="Barry A."/>
            <person name="Bayul T."/>
            <person name="Berlin A."/>
            <person name="Bessette D."/>
            <person name="Bloom T."/>
            <person name="Blye J."/>
            <person name="Boguslavskiy L."/>
            <person name="Bonnet C."/>
            <person name="Boukhgalter B."/>
            <person name="Bourzgui I."/>
            <person name="Brown A."/>
            <person name="Cahill P."/>
            <person name="Channer S."/>
            <person name="Cheshatsang Y."/>
            <person name="Chuda L."/>
            <person name="Citroen M."/>
            <person name="Collymore A."/>
            <person name="Cooke P."/>
            <person name="Costello M."/>
            <person name="D'Aco K."/>
            <person name="Daza R."/>
            <person name="De Haan G."/>
            <person name="DeGray S."/>
            <person name="DeMaso C."/>
            <person name="Dhargay N."/>
            <person name="Dooley K."/>
            <person name="Dooley E."/>
            <person name="Doricent M."/>
            <person name="Dorje P."/>
            <person name="Dorjee K."/>
            <person name="Dupes A."/>
            <person name="Elong R."/>
            <person name="Falk J."/>
            <person name="Farina A."/>
            <person name="Faro S."/>
            <person name="Ferguson D."/>
            <person name="Fisher S."/>
            <person name="Foley C.D."/>
            <person name="Franke A."/>
            <person name="Friedrich D."/>
            <person name="Gadbois L."/>
            <person name="Gearin G."/>
            <person name="Gearin C.R."/>
            <person name="Giannoukos G."/>
            <person name="Goode T."/>
            <person name="Graham J."/>
            <person name="Grandbois E."/>
            <person name="Grewal S."/>
            <person name="Gyaltsen K."/>
            <person name="Hafez N."/>
            <person name="Hagos B."/>
            <person name="Hall J."/>
            <person name="Henson C."/>
            <person name="Hollinger A."/>
            <person name="Honan T."/>
            <person name="Huard M.D."/>
            <person name="Hughes L."/>
            <person name="Hurhula B."/>
            <person name="Husby M.E."/>
            <person name="Kamat A."/>
            <person name="Kanga B."/>
            <person name="Kashin S."/>
            <person name="Khazanovich D."/>
            <person name="Kisner P."/>
            <person name="Lance K."/>
            <person name="Lara M."/>
            <person name="Lee W."/>
            <person name="Lennon N."/>
            <person name="Letendre F."/>
            <person name="LeVine R."/>
            <person name="Lipovsky A."/>
            <person name="Liu X."/>
            <person name="Liu J."/>
            <person name="Liu S."/>
            <person name="Lokyitsang T."/>
            <person name="Lokyitsang Y."/>
            <person name="Lubonja R."/>
            <person name="Lui A."/>
            <person name="MacDonald P."/>
            <person name="Magnisalis V."/>
            <person name="Maru K."/>
            <person name="Matthews C."/>
            <person name="McCusker W."/>
            <person name="McDonough S."/>
            <person name="Mehta T."/>
            <person name="Meldrim J."/>
            <person name="Meneus L."/>
            <person name="Mihai O."/>
            <person name="Mihalev A."/>
            <person name="Mihova T."/>
            <person name="Mittelman R."/>
            <person name="Mlenga V."/>
            <person name="Montmayeur A."/>
            <person name="Mulrain L."/>
            <person name="Navidi A."/>
            <person name="Naylor J."/>
            <person name="Negash T."/>
            <person name="Nguyen T."/>
            <person name="Nguyen N."/>
            <person name="Nicol R."/>
            <person name="Norbu C."/>
            <person name="Norbu N."/>
            <person name="Novod N."/>
            <person name="O'Neill B."/>
            <person name="Osman S."/>
            <person name="Markiewicz E."/>
            <person name="Oyono O.L."/>
            <person name="Patti C."/>
            <person name="Phunkhang P."/>
            <person name="Pierre F."/>
            <person name="Priest M."/>
            <person name="Raghuraman S."/>
            <person name="Rege F."/>
            <person name="Reyes R."/>
            <person name="Rise C."/>
            <person name="Rogov P."/>
            <person name="Ross K."/>
            <person name="Ryan E."/>
            <person name="Settipalli S."/>
            <person name="Shea T."/>
            <person name="Sherpa N."/>
            <person name="Shi L."/>
            <person name="Shih D."/>
            <person name="Sparrow T."/>
            <person name="Spaulding J."/>
            <person name="Stalker J."/>
            <person name="Stange-Thomann N."/>
            <person name="Stavropoulos S."/>
            <person name="Stone C."/>
            <person name="Strader C."/>
            <person name="Tesfaye S."/>
            <person name="Thomson T."/>
            <person name="Thoulutsang Y."/>
            <person name="Thoulutsang D."/>
            <person name="Topham K."/>
            <person name="Topping I."/>
            <person name="Tsamla T."/>
            <person name="Vassiliev H."/>
            <person name="Vo A."/>
            <person name="Wangchuk T."/>
            <person name="Wangdi T."/>
            <person name="Weiand M."/>
            <person name="Wilkinson J."/>
            <person name="Wilson A."/>
            <person name="Yadav S."/>
            <person name="Young G."/>
            <person name="Yu Q."/>
            <person name="Zembek L."/>
            <person name="Zhong D."/>
            <person name="Zimmer A."/>
            <person name="Zwirko Z."/>
            <person name="Jaffe D.B."/>
            <person name="Alvarez P."/>
            <person name="Brockman W."/>
            <person name="Butler J."/>
            <person name="Chin C."/>
            <person name="Gnerre S."/>
            <person name="Grabherr M."/>
            <person name="Kleber M."/>
            <person name="Mauceli E."/>
            <person name="MacCallum I."/>
        </authorList>
    </citation>
    <scope>NUCLEOTIDE SEQUENCE [LARGE SCALE GENOMIC DNA]</scope>
    <source>
        <strain evidence="18">Tucson 14030-0811.24</strain>
    </source>
</reference>
<dbReference type="OMA" id="YHPNCRI"/>
<keyword evidence="5 14" id="KW-0547">Nucleotide-binding</keyword>
<evidence type="ECO:0000313" key="17">
    <source>
        <dbReference type="EMBL" id="EDW84127.1"/>
    </source>
</evidence>
<accession>B4NKR6</accession>
<dbReference type="GO" id="GO:0008865">
    <property type="term" value="F:fructokinase activity"/>
    <property type="evidence" value="ECO:0007669"/>
    <property type="project" value="TreeGrafter"/>
</dbReference>
<dbReference type="FunCoup" id="B4NKR6">
    <property type="interactions" value="259"/>
</dbReference>
<dbReference type="PhylomeDB" id="B4NKR6"/>
<comment type="catalytic activity">
    <reaction evidence="12">
        <text>D-mannose + ATP = D-mannose 6-phosphate + ADP + H(+)</text>
        <dbReference type="Rhea" id="RHEA:11028"/>
        <dbReference type="ChEBI" id="CHEBI:4208"/>
        <dbReference type="ChEBI" id="CHEBI:15378"/>
        <dbReference type="ChEBI" id="CHEBI:30616"/>
        <dbReference type="ChEBI" id="CHEBI:58735"/>
        <dbReference type="ChEBI" id="CHEBI:456216"/>
        <dbReference type="EC" id="2.7.1.1"/>
    </reaction>
    <physiologicalReaction direction="left-to-right" evidence="12">
        <dbReference type="Rhea" id="RHEA:11029"/>
    </physiologicalReaction>
</comment>
<evidence type="ECO:0000313" key="18">
    <source>
        <dbReference type="Proteomes" id="UP000007798"/>
    </source>
</evidence>
<dbReference type="eggNOG" id="KOG1369">
    <property type="taxonomic scope" value="Eukaryota"/>
</dbReference>
<dbReference type="GO" id="GO:0019158">
    <property type="term" value="F:mannokinase activity"/>
    <property type="evidence" value="ECO:0007669"/>
    <property type="project" value="RHEA"/>
</dbReference>
<evidence type="ECO:0000256" key="9">
    <source>
        <dbReference type="ARBA" id="ARBA00044613"/>
    </source>
</evidence>
<keyword evidence="4 14" id="KW-0808">Transferase</keyword>
<comment type="pathway">
    <text evidence="2">Carbohydrate metabolism; hexose metabolism.</text>
</comment>